<protein>
    <recommendedName>
        <fullName evidence="7">Tetratricopeptide repeat protein</fullName>
    </recommendedName>
</protein>
<gene>
    <name evidence="5" type="ORF">NUH88_07000</name>
</gene>
<evidence type="ECO:0000256" key="3">
    <source>
        <dbReference type="PROSITE-ProRule" id="PRU00339"/>
    </source>
</evidence>
<dbReference type="Pfam" id="PF13432">
    <property type="entry name" value="TPR_16"/>
    <property type="match status" value="1"/>
</dbReference>
<name>A0A9J7AYU3_9PROT</name>
<evidence type="ECO:0000313" key="5">
    <source>
        <dbReference type="EMBL" id="UUX51436.1"/>
    </source>
</evidence>
<sequence>MSATVLSLDQAFALHRRGDHAAAAAAYRVLLGPEPENAALWEYLGIASAELKHRDRDTLLALGRSLILAPSGASALFNYAAYFVRTSSDPLALKWFRRTTAAAPGKAEHWMQRANTAIRLGRNSEAMAAHSRATRLDPHDPHKWEQRATLLRRAARREAADRVTREGLALNPGAANLWAARSAVFFELDVIDEAREAGMRSIAADPTNPDGLANHAQALYRAGDVPGAIQRATDALRRAPDNPVVAFNLGLYMLTAGHMTQGWRLYDARLVPTVALRRGLPATIWKPGGPGRNLIVPAEQGLGDEVLFSSCFPELEKRLEDGALASVTVEATDRLLPLMRRSFPDFHFFERIRKPENRLDPANYSTIVRETGADCSVMAGSLPGLFRPSLDAMPETAGYLVPDPEQVARWRTRLAEIGPGPYLGLSWRSRAGRDLGAIYYPGAGNLSDLLSIPGLSFVTLQYDEDEAELQAIERENDVEITRPEGLDLTNDLDGVSALIAALDAVVSPQNLVLSLTGALGVRGYTMPHTVNWVSLGTDSMPFYPSIRLDRRRDEEGADWGPVMARLAGWLKRDLAL</sequence>
<keyword evidence="2 3" id="KW-0802">TPR repeat</keyword>
<organism evidence="5 6">
    <name type="scientific">Nisaea acidiphila</name>
    <dbReference type="NCBI Taxonomy" id="1862145"/>
    <lineage>
        <taxon>Bacteria</taxon>
        <taxon>Pseudomonadati</taxon>
        <taxon>Pseudomonadota</taxon>
        <taxon>Alphaproteobacteria</taxon>
        <taxon>Rhodospirillales</taxon>
        <taxon>Thalassobaculaceae</taxon>
        <taxon>Nisaea</taxon>
    </lineage>
</organism>
<evidence type="ECO:0008006" key="7">
    <source>
        <dbReference type="Google" id="ProtNLM"/>
    </source>
</evidence>
<accession>A0A9J7AYU3</accession>
<dbReference type="RefSeq" id="WP_257770924.1">
    <property type="nucleotide sequence ID" value="NZ_CP102480.1"/>
</dbReference>
<dbReference type="SMART" id="SM00028">
    <property type="entry name" value="TPR"/>
    <property type="match status" value="3"/>
</dbReference>
<feature type="coiled-coil region" evidence="4">
    <location>
        <begin position="455"/>
        <end position="482"/>
    </location>
</feature>
<dbReference type="EMBL" id="CP102480">
    <property type="protein sequence ID" value="UUX51436.1"/>
    <property type="molecule type" value="Genomic_DNA"/>
</dbReference>
<dbReference type="InterPro" id="IPR011990">
    <property type="entry name" value="TPR-like_helical_dom_sf"/>
</dbReference>
<evidence type="ECO:0000256" key="1">
    <source>
        <dbReference type="ARBA" id="ARBA00022737"/>
    </source>
</evidence>
<dbReference type="InterPro" id="IPR050498">
    <property type="entry name" value="Ycf3"/>
</dbReference>
<feature type="repeat" description="TPR" evidence="3">
    <location>
        <begin position="107"/>
        <end position="140"/>
    </location>
</feature>
<dbReference type="KEGG" id="naci:NUH88_07000"/>
<evidence type="ECO:0000313" key="6">
    <source>
        <dbReference type="Proteomes" id="UP001060336"/>
    </source>
</evidence>
<reference evidence="5" key="1">
    <citation type="submission" date="2022-08" db="EMBL/GenBank/DDBJ databases">
        <title>Nisaea acidiphila sp. nov., isolated from a marine algal debris and emended description of the genus Nisaea Urios et al. 2008.</title>
        <authorList>
            <person name="Kwon K."/>
        </authorList>
    </citation>
    <scope>NUCLEOTIDE SEQUENCE</scope>
    <source>
        <strain evidence="5">MEBiC11861</strain>
    </source>
</reference>
<evidence type="ECO:0000256" key="4">
    <source>
        <dbReference type="SAM" id="Coils"/>
    </source>
</evidence>
<dbReference type="PROSITE" id="PS50005">
    <property type="entry name" value="TPR"/>
    <property type="match status" value="1"/>
</dbReference>
<dbReference type="InterPro" id="IPR019734">
    <property type="entry name" value="TPR_rpt"/>
</dbReference>
<dbReference type="Proteomes" id="UP001060336">
    <property type="component" value="Chromosome"/>
</dbReference>
<proteinExistence type="predicted"/>
<dbReference type="Gene3D" id="1.25.40.10">
    <property type="entry name" value="Tetratricopeptide repeat domain"/>
    <property type="match status" value="1"/>
</dbReference>
<dbReference type="SUPFAM" id="SSF48452">
    <property type="entry name" value="TPR-like"/>
    <property type="match status" value="1"/>
</dbReference>
<dbReference type="PANTHER" id="PTHR44858">
    <property type="entry name" value="TETRATRICOPEPTIDE REPEAT PROTEIN 6"/>
    <property type="match status" value="1"/>
</dbReference>
<evidence type="ECO:0000256" key="2">
    <source>
        <dbReference type="ARBA" id="ARBA00022803"/>
    </source>
</evidence>
<dbReference type="PANTHER" id="PTHR44858:SF1">
    <property type="entry name" value="UDP-N-ACETYLGLUCOSAMINE--PEPTIDE N-ACETYLGLUCOSAMINYLTRANSFERASE SPINDLY-RELATED"/>
    <property type="match status" value="1"/>
</dbReference>
<dbReference type="SUPFAM" id="SSF53756">
    <property type="entry name" value="UDP-Glycosyltransferase/glycogen phosphorylase"/>
    <property type="match status" value="1"/>
</dbReference>
<keyword evidence="1" id="KW-0677">Repeat</keyword>
<keyword evidence="4" id="KW-0175">Coiled coil</keyword>
<dbReference type="AlphaFoldDB" id="A0A9J7AYU3"/>
<keyword evidence="6" id="KW-1185">Reference proteome</keyword>